<dbReference type="Proteomes" id="UP001589870">
    <property type="component" value="Unassembled WGS sequence"/>
</dbReference>
<evidence type="ECO:0000313" key="2">
    <source>
        <dbReference type="Proteomes" id="UP001589870"/>
    </source>
</evidence>
<dbReference type="EMBL" id="JBHMQT010000003">
    <property type="protein sequence ID" value="MFC0860931.1"/>
    <property type="molecule type" value="Genomic_DNA"/>
</dbReference>
<comment type="caution">
    <text evidence="1">The sequence shown here is derived from an EMBL/GenBank/DDBJ whole genome shotgun (WGS) entry which is preliminary data.</text>
</comment>
<name>A0ABV6U1A8_9ACTN</name>
<evidence type="ECO:0000313" key="1">
    <source>
        <dbReference type="EMBL" id="MFC0860931.1"/>
    </source>
</evidence>
<protein>
    <submittedName>
        <fullName evidence="1">FxLD family lanthipeptide</fullName>
    </submittedName>
</protein>
<reference evidence="1 2" key="1">
    <citation type="submission" date="2024-09" db="EMBL/GenBank/DDBJ databases">
        <authorList>
            <person name="Sun Q."/>
            <person name="Mori K."/>
        </authorList>
    </citation>
    <scope>NUCLEOTIDE SEQUENCE [LARGE SCALE GENOMIC DNA]</scope>
    <source>
        <strain evidence="1 2">TBRC 1851</strain>
    </source>
</reference>
<organism evidence="1 2">
    <name type="scientific">Sphaerimonospora cavernae</name>
    <dbReference type="NCBI Taxonomy" id="1740611"/>
    <lineage>
        <taxon>Bacteria</taxon>
        <taxon>Bacillati</taxon>
        <taxon>Actinomycetota</taxon>
        <taxon>Actinomycetes</taxon>
        <taxon>Streptosporangiales</taxon>
        <taxon>Streptosporangiaceae</taxon>
        <taxon>Sphaerimonospora</taxon>
    </lineage>
</organism>
<dbReference type="NCBIfam" id="TIGR04363">
    <property type="entry name" value="LD_lanti_pre"/>
    <property type="match status" value="1"/>
</dbReference>
<gene>
    <name evidence="1" type="ORF">ACFHYQ_01345</name>
</gene>
<proteinExistence type="predicted"/>
<sequence length="72" mass="7101">MSIINGVPVGAPTLSPFFPGQSPTLSPYQGSATRSPFDLDVTVAEVADPAGLVNVTDDGCTSTCGACVTGAA</sequence>
<keyword evidence="2" id="KW-1185">Reference proteome</keyword>
<dbReference type="RefSeq" id="WP_394299187.1">
    <property type="nucleotide sequence ID" value="NZ_JBHMQT010000003.1"/>
</dbReference>
<accession>A0ABV6U1A8</accession>
<dbReference type="InterPro" id="IPR027575">
    <property type="entry name" value="LD_lanti_pre"/>
</dbReference>